<evidence type="ECO:0000313" key="6">
    <source>
        <dbReference type="Proteomes" id="UP000199467"/>
    </source>
</evidence>
<comment type="similarity">
    <text evidence="1">Belongs to the LysR transcriptional regulatory family.</text>
</comment>
<evidence type="ECO:0000256" key="2">
    <source>
        <dbReference type="ARBA" id="ARBA00023015"/>
    </source>
</evidence>
<dbReference type="Proteomes" id="UP000199467">
    <property type="component" value="Unassembled WGS sequence"/>
</dbReference>
<dbReference type="GeneID" id="83644320"/>
<dbReference type="CDD" id="cd08422">
    <property type="entry name" value="PBP2_CrgA_like"/>
    <property type="match status" value="1"/>
</dbReference>
<protein>
    <submittedName>
        <fullName evidence="5">DNA-binding transcriptional regulator, LysR family</fullName>
    </submittedName>
</protein>
<evidence type="ECO:0000256" key="4">
    <source>
        <dbReference type="ARBA" id="ARBA00023163"/>
    </source>
</evidence>
<dbReference type="GO" id="GO:0006351">
    <property type="term" value="P:DNA-templated transcription"/>
    <property type="evidence" value="ECO:0007669"/>
    <property type="project" value="TreeGrafter"/>
</dbReference>
<dbReference type="Pfam" id="PF03466">
    <property type="entry name" value="LysR_substrate"/>
    <property type="match status" value="1"/>
</dbReference>
<evidence type="ECO:0000256" key="3">
    <source>
        <dbReference type="ARBA" id="ARBA00023125"/>
    </source>
</evidence>
<name>A0A1G6I986_9GAMM</name>
<evidence type="ECO:0000313" key="5">
    <source>
        <dbReference type="EMBL" id="SDC03064.1"/>
    </source>
</evidence>
<dbReference type="RefSeq" id="WP_075750985.1">
    <property type="nucleotide sequence ID" value="NZ_FMZQ01000001.1"/>
</dbReference>
<dbReference type="InterPro" id="IPR005119">
    <property type="entry name" value="LysR_subst-bd"/>
</dbReference>
<dbReference type="SUPFAM" id="SSF46785">
    <property type="entry name" value="Winged helix' DNA-binding domain"/>
    <property type="match status" value="1"/>
</dbReference>
<keyword evidence="6" id="KW-1185">Reference proteome</keyword>
<evidence type="ECO:0000256" key="1">
    <source>
        <dbReference type="ARBA" id="ARBA00009437"/>
    </source>
</evidence>
<dbReference type="Gene3D" id="1.10.10.10">
    <property type="entry name" value="Winged helix-like DNA-binding domain superfamily/Winged helix DNA-binding domain"/>
    <property type="match status" value="1"/>
</dbReference>
<dbReference type="InterPro" id="IPR036388">
    <property type="entry name" value="WH-like_DNA-bd_sf"/>
</dbReference>
<dbReference type="FunFam" id="1.10.10.10:FF:000001">
    <property type="entry name" value="LysR family transcriptional regulator"/>
    <property type="match status" value="1"/>
</dbReference>
<keyword evidence="3 5" id="KW-0238">DNA-binding</keyword>
<dbReference type="InterPro" id="IPR058163">
    <property type="entry name" value="LysR-type_TF_proteobact-type"/>
</dbReference>
<gene>
    <name evidence="5" type="ORF">SAMN05216576_101148</name>
</gene>
<dbReference type="Pfam" id="PF00126">
    <property type="entry name" value="HTH_1"/>
    <property type="match status" value="1"/>
</dbReference>
<dbReference type="PANTHER" id="PTHR30537:SF5">
    <property type="entry name" value="HTH-TYPE TRANSCRIPTIONAL ACTIVATOR TTDR-RELATED"/>
    <property type="match status" value="1"/>
</dbReference>
<reference evidence="6" key="1">
    <citation type="submission" date="2016-10" db="EMBL/GenBank/DDBJ databases">
        <authorList>
            <person name="Varghese N."/>
            <person name="Submissions S."/>
        </authorList>
    </citation>
    <scope>NUCLEOTIDE SEQUENCE [LARGE SCALE GENOMIC DNA]</scope>
    <source>
        <strain evidence="6">DSM 26382</strain>
    </source>
</reference>
<dbReference type="PANTHER" id="PTHR30537">
    <property type="entry name" value="HTH-TYPE TRANSCRIPTIONAL REGULATOR"/>
    <property type="match status" value="1"/>
</dbReference>
<proteinExistence type="inferred from homology"/>
<keyword evidence="2" id="KW-0805">Transcription regulation</keyword>
<organism evidence="5 6">
    <name type="scientific">Ectopseudomonas chengduensis</name>
    <dbReference type="NCBI Taxonomy" id="489632"/>
    <lineage>
        <taxon>Bacteria</taxon>
        <taxon>Pseudomonadati</taxon>
        <taxon>Pseudomonadota</taxon>
        <taxon>Gammaproteobacteria</taxon>
        <taxon>Pseudomonadales</taxon>
        <taxon>Pseudomonadaceae</taxon>
        <taxon>Ectopseudomonas</taxon>
    </lineage>
</organism>
<dbReference type="Gene3D" id="3.40.190.290">
    <property type="match status" value="1"/>
</dbReference>
<dbReference type="EMBL" id="FMZQ01000001">
    <property type="protein sequence ID" value="SDC03064.1"/>
    <property type="molecule type" value="Genomic_DNA"/>
</dbReference>
<dbReference type="PRINTS" id="PR00039">
    <property type="entry name" value="HTHLYSR"/>
</dbReference>
<dbReference type="GO" id="GO:0043565">
    <property type="term" value="F:sequence-specific DNA binding"/>
    <property type="evidence" value="ECO:0007669"/>
    <property type="project" value="TreeGrafter"/>
</dbReference>
<dbReference type="InterPro" id="IPR000847">
    <property type="entry name" value="LysR_HTH_N"/>
</dbReference>
<keyword evidence="4" id="KW-0804">Transcription</keyword>
<accession>A0A1G6I986</accession>
<sequence>MLNRMEMIRIFCSAADCSNFREAATRLGVSPQAVTRAIKALEEELGEILFHRNTRQVHITAFGEAYAVRARQKLEDFDALFRGHRADAESAIAGRIGITAPQAIGKRFLVAFLQPLLKQHPQLVLNLRLEDEITDAVEAQIDIGIHVGFLRDSRYVARALAPVPLQVVATPELIAASGAPRDLDELQQRPLSVLIDRKNGRPWPWTFAHGPSLHPPAPAFVCDDPEAELEAVLAGLAYGQLPAYLAQPYLQSGHLQAVLTEQAPDPWQLFIYRPQQGPVPPRVRLVFDHLRACFSDPAQFPQG</sequence>
<dbReference type="PROSITE" id="PS50931">
    <property type="entry name" value="HTH_LYSR"/>
    <property type="match status" value="1"/>
</dbReference>
<dbReference type="AlphaFoldDB" id="A0A1G6I986"/>
<dbReference type="InterPro" id="IPR036390">
    <property type="entry name" value="WH_DNA-bd_sf"/>
</dbReference>
<dbReference type="SUPFAM" id="SSF53850">
    <property type="entry name" value="Periplasmic binding protein-like II"/>
    <property type="match status" value="1"/>
</dbReference>
<dbReference type="GO" id="GO:0003700">
    <property type="term" value="F:DNA-binding transcription factor activity"/>
    <property type="evidence" value="ECO:0007669"/>
    <property type="project" value="InterPro"/>
</dbReference>